<reference evidence="1 2" key="1">
    <citation type="submission" date="2017-05" db="EMBL/GenBank/DDBJ databases">
        <title>Bifidobacterium vansinderenii sp. nov.</title>
        <authorList>
            <person name="Lugli G.A."/>
            <person name="Duranti S."/>
            <person name="Mangifesta M."/>
        </authorList>
    </citation>
    <scope>NUCLEOTIDE SEQUENCE [LARGE SCALE GENOMIC DNA]</scope>
    <source>
        <strain evidence="1 2">Tam10B</strain>
    </source>
</reference>
<gene>
    <name evidence="1" type="ORF">Tam10B_0488</name>
</gene>
<dbReference type="Proteomes" id="UP000215433">
    <property type="component" value="Unassembled WGS sequence"/>
</dbReference>
<keyword evidence="2" id="KW-1185">Reference proteome</keyword>
<sequence length="132" mass="13744">MDEPRHAGSLGGGLELTSLWPAFAAERGGVTLTPNADGSFTLNGTATAGTQLFTSGQKLAAGIYRLAVQPEGLPVACRVHDSQSDTKIDSTGPAKQFTIPTDTTSVSYQFLPNSGATFTDTTVTPTLVRLDN</sequence>
<dbReference type="RefSeq" id="WP_093959670.1">
    <property type="nucleotide sequence ID" value="NZ_NEWD01000004.1"/>
</dbReference>
<evidence type="ECO:0000313" key="2">
    <source>
        <dbReference type="Proteomes" id="UP000215433"/>
    </source>
</evidence>
<accession>A0A229W0W6</accession>
<dbReference type="EMBL" id="NEWD01000004">
    <property type="protein sequence ID" value="OXN01485.1"/>
    <property type="molecule type" value="Genomic_DNA"/>
</dbReference>
<dbReference type="AlphaFoldDB" id="A0A229W0W6"/>
<comment type="caution">
    <text evidence="1">The sequence shown here is derived from an EMBL/GenBank/DDBJ whole genome shotgun (WGS) entry which is preliminary data.</text>
</comment>
<name>A0A229W0W6_9BIFI</name>
<organism evidence="1 2">
    <name type="scientific">Bifidobacterium vansinderenii</name>
    <dbReference type="NCBI Taxonomy" id="1984871"/>
    <lineage>
        <taxon>Bacteria</taxon>
        <taxon>Bacillati</taxon>
        <taxon>Actinomycetota</taxon>
        <taxon>Actinomycetes</taxon>
        <taxon>Bifidobacteriales</taxon>
        <taxon>Bifidobacteriaceae</taxon>
        <taxon>Bifidobacterium</taxon>
    </lineage>
</organism>
<proteinExistence type="predicted"/>
<evidence type="ECO:0000313" key="1">
    <source>
        <dbReference type="EMBL" id="OXN01485.1"/>
    </source>
</evidence>
<protein>
    <submittedName>
        <fullName evidence="1">Uncharacterized protein</fullName>
    </submittedName>
</protein>